<dbReference type="Proteomes" id="UP000593567">
    <property type="component" value="Unassembled WGS sequence"/>
</dbReference>
<organism evidence="2 3">
    <name type="scientific">Bugula neritina</name>
    <name type="common">Brown bryozoan</name>
    <name type="synonym">Sertularia neritina</name>
    <dbReference type="NCBI Taxonomy" id="10212"/>
    <lineage>
        <taxon>Eukaryota</taxon>
        <taxon>Metazoa</taxon>
        <taxon>Spiralia</taxon>
        <taxon>Lophotrochozoa</taxon>
        <taxon>Bryozoa</taxon>
        <taxon>Gymnolaemata</taxon>
        <taxon>Cheilostomatida</taxon>
        <taxon>Flustrina</taxon>
        <taxon>Buguloidea</taxon>
        <taxon>Bugulidae</taxon>
        <taxon>Bugula</taxon>
    </lineage>
</organism>
<feature type="compositionally biased region" description="Basic residues" evidence="1">
    <location>
        <begin position="160"/>
        <end position="179"/>
    </location>
</feature>
<protein>
    <submittedName>
        <fullName evidence="2">Uncharacterized protein</fullName>
    </submittedName>
</protein>
<keyword evidence="3" id="KW-1185">Reference proteome</keyword>
<evidence type="ECO:0000256" key="1">
    <source>
        <dbReference type="SAM" id="MobiDB-lite"/>
    </source>
</evidence>
<evidence type="ECO:0000313" key="3">
    <source>
        <dbReference type="Proteomes" id="UP000593567"/>
    </source>
</evidence>
<sequence>MASSKDLDGKGNKGNSKISGYKKGKGKAKNKDSQAHDIKSKAIAINHGTAQKQKVIKTNINDDNNTCKIKNMNSASGDHDNLQCIQRESDPVRNFIDLTRNESTDDEAASKIQCEPNSPILKSDSHIEDQLDPMEGTSSSPLSRDNLFKESKQKFVSTKKANKVAKLKRASSNIPKKKQMSNQSQQTQTPQLSQTVTSQPSEIANVPEFNTQTTQNLQPVINVHQHFSRNAGETMLGSVMIDNILRRSIREYERFRPRRSNRPIPFIVQIEPYPLPVSRTRASMRTVQVSRSAITNSVTSTFTSPSVMPVSSNMRQSQFIR</sequence>
<accession>A0A7J7K0L3</accession>
<comment type="caution">
    <text evidence="2">The sequence shown here is derived from an EMBL/GenBank/DDBJ whole genome shotgun (WGS) entry which is preliminary data.</text>
</comment>
<reference evidence="2" key="1">
    <citation type="submission" date="2020-06" db="EMBL/GenBank/DDBJ databases">
        <title>Draft genome of Bugula neritina, a colonial animal packing powerful symbionts and potential medicines.</title>
        <authorList>
            <person name="Rayko M."/>
        </authorList>
    </citation>
    <scope>NUCLEOTIDE SEQUENCE [LARGE SCALE GENOMIC DNA]</scope>
    <source>
        <strain evidence="2">Kwan_BN1</strain>
    </source>
</reference>
<name>A0A7J7K0L3_BUGNE</name>
<feature type="compositionally biased region" description="Low complexity" evidence="1">
    <location>
        <begin position="180"/>
        <end position="199"/>
    </location>
</feature>
<dbReference type="EMBL" id="VXIV02001597">
    <property type="protein sequence ID" value="KAF6031481.1"/>
    <property type="molecule type" value="Genomic_DNA"/>
</dbReference>
<dbReference type="AlphaFoldDB" id="A0A7J7K0L3"/>
<evidence type="ECO:0000313" key="2">
    <source>
        <dbReference type="EMBL" id="KAF6031481.1"/>
    </source>
</evidence>
<gene>
    <name evidence="2" type="ORF">EB796_010204</name>
</gene>
<feature type="compositionally biased region" description="Basic and acidic residues" evidence="1">
    <location>
        <begin position="1"/>
        <end position="11"/>
    </location>
</feature>
<feature type="region of interest" description="Disordered" evidence="1">
    <location>
        <begin position="101"/>
        <end position="199"/>
    </location>
</feature>
<proteinExistence type="predicted"/>
<feature type="region of interest" description="Disordered" evidence="1">
    <location>
        <begin position="1"/>
        <end position="36"/>
    </location>
</feature>